<dbReference type="Gene3D" id="1.10.287.610">
    <property type="entry name" value="Helix hairpin bin"/>
    <property type="match status" value="1"/>
</dbReference>
<evidence type="ECO:0000256" key="9">
    <source>
        <dbReference type="ARBA" id="ARBA00022842"/>
    </source>
</evidence>
<dbReference type="Pfam" id="PF00533">
    <property type="entry name" value="BRCT"/>
    <property type="match status" value="1"/>
</dbReference>
<dbReference type="InterPro" id="IPR013839">
    <property type="entry name" value="DNAligase_adenylation"/>
</dbReference>
<evidence type="ECO:0000259" key="16">
    <source>
        <dbReference type="PROSITE" id="PS50172"/>
    </source>
</evidence>
<keyword evidence="10 14" id="KW-0520">NAD</keyword>
<dbReference type="GO" id="GO:0046872">
    <property type="term" value="F:metal ion binding"/>
    <property type="evidence" value="ECO:0007669"/>
    <property type="project" value="UniProtKB-KW"/>
</dbReference>
<keyword evidence="14" id="KW-0464">Manganese</keyword>
<evidence type="ECO:0000256" key="6">
    <source>
        <dbReference type="ARBA" id="ARBA00022723"/>
    </source>
</evidence>
<dbReference type="InterPro" id="IPR036420">
    <property type="entry name" value="BRCT_dom_sf"/>
</dbReference>
<keyword evidence="11 14" id="KW-0234">DNA repair</keyword>
<dbReference type="GO" id="GO:0006260">
    <property type="term" value="P:DNA replication"/>
    <property type="evidence" value="ECO:0007669"/>
    <property type="project" value="UniProtKB-KW"/>
</dbReference>
<feature type="binding site" evidence="14">
    <location>
        <position position="180"/>
    </location>
    <ligand>
        <name>NAD(+)</name>
        <dbReference type="ChEBI" id="CHEBI:57540"/>
    </ligand>
</feature>
<feature type="binding site" evidence="14">
    <location>
        <begin position="83"/>
        <end position="84"/>
    </location>
    <ligand>
        <name>NAD(+)</name>
        <dbReference type="ChEBI" id="CHEBI:57540"/>
    </ligand>
</feature>
<dbReference type="PROSITE" id="PS01055">
    <property type="entry name" value="DNA_LIGASE_N1"/>
    <property type="match status" value="1"/>
</dbReference>
<comment type="function">
    <text evidence="1 14">DNA ligase that catalyzes the formation of phosphodiester linkages between 5'-phosphoryl and 3'-hydroxyl groups in double-stranded DNA using NAD as a coenzyme and as the energy source for the reaction. It is essential for DNA replication and repair of damaged DNA.</text>
</comment>
<dbReference type="InterPro" id="IPR001357">
    <property type="entry name" value="BRCT_dom"/>
</dbReference>
<evidence type="ECO:0000256" key="2">
    <source>
        <dbReference type="ARBA" id="ARBA00012722"/>
    </source>
</evidence>
<evidence type="ECO:0000256" key="3">
    <source>
        <dbReference type="ARBA" id="ARBA00013308"/>
    </source>
</evidence>
<dbReference type="AlphaFoldDB" id="A0A2H0LP91"/>
<feature type="binding site" evidence="14">
    <location>
        <position position="137"/>
    </location>
    <ligand>
        <name>NAD(+)</name>
        <dbReference type="ChEBI" id="CHEBI:57540"/>
    </ligand>
</feature>
<dbReference type="SUPFAM" id="SSF52113">
    <property type="entry name" value="BRCT domain"/>
    <property type="match status" value="1"/>
</dbReference>
<feature type="binding site" evidence="14">
    <location>
        <position position="432"/>
    </location>
    <ligand>
        <name>Zn(2+)</name>
        <dbReference type="ChEBI" id="CHEBI:29105"/>
    </ligand>
</feature>
<protein>
    <recommendedName>
        <fullName evidence="3 14">DNA ligase</fullName>
        <ecNumber evidence="2 14">6.5.1.2</ecNumber>
    </recommendedName>
    <alternativeName>
        <fullName evidence="14">Polydeoxyribonucleotide synthase [NAD(+)]</fullName>
    </alternativeName>
</protein>
<name>A0A2H0LP91_9BACT</name>
<evidence type="ECO:0000256" key="12">
    <source>
        <dbReference type="ARBA" id="ARBA00034005"/>
    </source>
</evidence>
<evidence type="ECO:0000256" key="5">
    <source>
        <dbReference type="ARBA" id="ARBA00022705"/>
    </source>
</evidence>
<feature type="domain" description="BRCT" evidence="16">
    <location>
        <begin position="595"/>
        <end position="673"/>
    </location>
</feature>
<feature type="active site" description="N6-AMP-lysine intermediate" evidence="14">
    <location>
        <position position="116"/>
    </location>
</feature>
<dbReference type="Gene3D" id="3.40.50.10190">
    <property type="entry name" value="BRCT domain"/>
    <property type="match status" value="1"/>
</dbReference>
<dbReference type="HAMAP" id="MF_01588">
    <property type="entry name" value="DNA_ligase_A"/>
    <property type="match status" value="1"/>
</dbReference>
<evidence type="ECO:0000313" key="18">
    <source>
        <dbReference type="Proteomes" id="UP000230859"/>
    </source>
</evidence>
<reference evidence="17 18" key="1">
    <citation type="submission" date="2017-09" db="EMBL/GenBank/DDBJ databases">
        <title>Depth-based differentiation of microbial function through sediment-hosted aquifers and enrichment of novel symbionts in the deep terrestrial subsurface.</title>
        <authorList>
            <person name="Probst A.J."/>
            <person name="Ladd B."/>
            <person name="Jarett J.K."/>
            <person name="Geller-Mcgrath D.E."/>
            <person name="Sieber C.M."/>
            <person name="Emerson J.B."/>
            <person name="Anantharaman K."/>
            <person name="Thomas B.C."/>
            <person name="Malmstrom R."/>
            <person name="Stieglmeier M."/>
            <person name="Klingl A."/>
            <person name="Woyke T."/>
            <person name="Ryan C.M."/>
            <person name="Banfield J.F."/>
        </authorList>
    </citation>
    <scope>NUCLEOTIDE SEQUENCE [LARGE SCALE GENOMIC DNA]</scope>
    <source>
        <strain evidence="17">CG11_big_fil_rev_8_21_14_0_20_45_26</strain>
    </source>
</reference>
<evidence type="ECO:0000313" key="17">
    <source>
        <dbReference type="EMBL" id="PIQ86188.1"/>
    </source>
</evidence>
<evidence type="ECO:0000256" key="15">
    <source>
        <dbReference type="RuleBase" id="RU000618"/>
    </source>
</evidence>
<dbReference type="PANTHER" id="PTHR23389:SF9">
    <property type="entry name" value="DNA LIGASE"/>
    <property type="match status" value="1"/>
</dbReference>
<dbReference type="InterPro" id="IPR012340">
    <property type="entry name" value="NA-bd_OB-fold"/>
</dbReference>
<evidence type="ECO:0000256" key="7">
    <source>
        <dbReference type="ARBA" id="ARBA00022763"/>
    </source>
</evidence>
<dbReference type="SUPFAM" id="SSF56091">
    <property type="entry name" value="DNA ligase/mRNA capping enzyme, catalytic domain"/>
    <property type="match status" value="1"/>
</dbReference>
<dbReference type="NCBIfam" id="TIGR00575">
    <property type="entry name" value="dnlj"/>
    <property type="match status" value="1"/>
</dbReference>
<dbReference type="Pfam" id="PF12826">
    <property type="entry name" value="HHH_2"/>
    <property type="match status" value="1"/>
</dbReference>
<dbReference type="PIRSF" id="PIRSF001604">
    <property type="entry name" value="LigA"/>
    <property type="match status" value="1"/>
</dbReference>
<dbReference type="PANTHER" id="PTHR23389">
    <property type="entry name" value="CHROMOSOME TRANSMISSION FIDELITY FACTOR 18"/>
    <property type="match status" value="1"/>
</dbReference>
<dbReference type="InterPro" id="IPR004149">
    <property type="entry name" value="Znf_DNAligase_C4"/>
</dbReference>
<dbReference type="FunFam" id="3.30.470.30:FF:000001">
    <property type="entry name" value="DNA ligase"/>
    <property type="match status" value="1"/>
</dbReference>
<dbReference type="Gene3D" id="2.40.50.140">
    <property type="entry name" value="Nucleic acid-binding proteins"/>
    <property type="match status" value="1"/>
</dbReference>
<dbReference type="Pfam" id="PF14520">
    <property type="entry name" value="HHH_5"/>
    <property type="match status" value="1"/>
</dbReference>
<sequence length="673" mass="75119">MNKSDAKKKIESLREKIERHNHLYYVEAKPEITDEAFDRFMRELIDLEKKFPDLLAPDSPSQRVGGAPLKAFKTVTHKLPMLSMDNTYSYDELREFDERVKRGLGRTDVTYYIEEKIDGVSMSLHYEKGKLMLAATRGDGRSGDDVTANVKTIRSVPLKLPAPGASFKGKVPDWLEVRGEVYMPEKSFEKVNRQKEKNDEELFANPRNACAGTLKLLDPKTVAARGLDIFCHGLGMAEGVSFKKQSELHDYFKSLGLKTIQHTACVKSVDEVIQFVERFEPKRHTLPYGIDGLVIKVDDFNDQKTLGATSKAPRWMIAFKYPAERAQTKLEDIEISVGRTGALTPVAHLSPVELSGTTVQRASLHNQDEIERLDVRIGDIVLVEKSGEIIPKVVGVLKEKRKGHLAVFKYPDKCPVCRSKVTQLEGEVAVRCVNLDCPAQVKRRIKHFAMRDAMDIAGLGEALIEQLVDAGVVKHLADLYTLNFDTVSALERMGKKSTENLFQAIEDSKKRPLERLIFGLGIIHVGERAAQILAERYGTLEKLMEAAEEELCNIREIGPTSAKSIADFFKQKGTKDIIKSLQKAGVRFNVVQKRAENTPFSGKAFVITGTLAKYSRGEAETLIRQMGGNVSSSVSKKTDFLVCGEEAGSKLDKAKKLGVSILDEKAFLKMIGK</sequence>
<dbReference type="Gene3D" id="3.30.470.30">
    <property type="entry name" value="DNA ligase/mRNA capping enzyme"/>
    <property type="match status" value="1"/>
</dbReference>
<feature type="binding site" evidence="14">
    <location>
        <position position="437"/>
    </location>
    <ligand>
        <name>Zn(2+)</name>
        <dbReference type="ChEBI" id="CHEBI:29105"/>
    </ligand>
</feature>
<evidence type="ECO:0000256" key="1">
    <source>
        <dbReference type="ARBA" id="ARBA00004067"/>
    </source>
</evidence>
<dbReference type="CDD" id="cd17748">
    <property type="entry name" value="BRCT_DNA_ligase_like"/>
    <property type="match status" value="1"/>
</dbReference>
<dbReference type="GO" id="GO:0005829">
    <property type="term" value="C:cytosol"/>
    <property type="evidence" value="ECO:0007669"/>
    <property type="project" value="TreeGrafter"/>
</dbReference>
<dbReference type="Proteomes" id="UP000230859">
    <property type="component" value="Unassembled WGS sequence"/>
</dbReference>
<dbReference type="NCBIfam" id="NF005932">
    <property type="entry name" value="PRK07956.1"/>
    <property type="match status" value="1"/>
</dbReference>
<evidence type="ECO:0000256" key="8">
    <source>
        <dbReference type="ARBA" id="ARBA00022833"/>
    </source>
</evidence>
<feature type="binding site" evidence="14">
    <location>
        <position position="414"/>
    </location>
    <ligand>
        <name>Zn(2+)</name>
        <dbReference type="ChEBI" id="CHEBI:29105"/>
    </ligand>
</feature>
<feature type="binding site" evidence="14">
    <location>
        <begin position="34"/>
        <end position="38"/>
    </location>
    <ligand>
        <name>NAD(+)</name>
        <dbReference type="ChEBI" id="CHEBI:57540"/>
    </ligand>
</feature>
<dbReference type="Pfam" id="PF03119">
    <property type="entry name" value="DNA_ligase_ZBD"/>
    <property type="match status" value="1"/>
</dbReference>
<keyword evidence="9 14" id="KW-0460">Magnesium</keyword>
<comment type="catalytic activity">
    <reaction evidence="12 14 15">
        <text>NAD(+) + (deoxyribonucleotide)n-3'-hydroxyl + 5'-phospho-(deoxyribonucleotide)m = (deoxyribonucleotide)n+m + AMP + beta-nicotinamide D-nucleotide.</text>
        <dbReference type="EC" id="6.5.1.2"/>
    </reaction>
</comment>
<proteinExistence type="inferred from homology"/>
<keyword evidence="7 14" id="KW-0227">DNA damage</keyword>
<dbReference type="Gene3D" id="1.10.150.20">
    <property type="entry name" value="5' to 3' exonuclease, C-terminal subdomain"/>
    <property type="match status" value="2"/>
</dbReference>
<organism evidence="17 18">
    <name type="scientific">Candidatus Abzuiibacterium crystallinum</name>
    <dbReference type="NCBI Taxonomy" id="1974748"/>
    <lineage>
        <taxon>Bacteria</taxon>
        <taxon>Pseudomonadati</taxon>
        <taxon>Candidatus Omnitrophota</taxon>
        <taxon>Candidatus Abzuiibacterium</taxon>
    </lineage>
</organism>
<dbReference type="PROSITE" id="PS50172">
    <property type="entry name" value="BRCT"/>
    <property type="match status" value="1"/>
</dbReference>
<dbReference type="FunFam" id="1.10.150.20:FF:000006">
    <property type="entry name" value="DNA ligase"/>
    <property type="match status" value="1"/>
</dbReference>
<keyword evidence="4 14" id="KW-0436">Ligase</keyword>
<feature type="binding site" evidence="14">
    <location>
        <position position="417"/>
    </location>
    <ligand>
        <name>Zn(2+)</name>
        <dbReference type="ChEBI" id="CHEBI:29105"/>
    </ligand>
</feature>
<accession>A0A2H0LP91</accession>
<dbReference type="InterPro" id="IPR033136">
    <property type="entry name" value="DNA_ligase_CS"/>
</dbReference>
<comment type="cofactor">
    <cofactor evidence="14">
        <name>Mg(2+)</name>
        <dbReference type="ChEBI" id="CHEBI:18420"/>
    </cofactor>
    <cofactor evidence="14">
        <name>Mn(2+)</name>
        <dbReference type="ChEBI" id="CHEBI:29035"/>
    </cofactor>
</comment>
<dbReference type="GO" id="GO:0003677">
    <property type="term" value="F:DNA binding"/>
    <property type="evidence" value="ECO:0007669"/>
    <property type="project" value="InterPro"/>
</dbReference>
<dbReference type="InterPro" id="IPR013840">
    <property type="entry name" value="DNAligase_N"/>
</dbReference>
<comment type="caution">
    <text evidence="17">The sequence shown here is derived from an EMBL/GenBank/DDBJ whole genome shotgun (WGS) entry which is preliminary data.</text>
</comment>
<keyword evidence="5 14" id="KW-0235">DNA replication</keyword>
<dbReference type="InterPro" id="IPR004150">
    <property type="entry name" value="NAD_DNA_ligase_OB"/>
</dbReference>
<dbReference type="SMART" id="SM00532">
    <property type="entry name" value="LIGANc"/>
    <property type="match status" value="1"/>
</dbReference>
<dbReference type="EC" id="6.5.1.2" evidence="2 14"/>
<keyword evidence="8 14" id="KW-0862">Zinc</keyword>
<gene>
    <name evidence="14" type="primary">ligA</name>
    <name evidence="17" type="ORF">COV74_05800</name>
</gene>
<dbReference type="InterPro" id="IPR001679">
    <property type="entry name" value="DNA_ligase"/>
</dbReference>
<dbReference type="Pfam" id="PF03120">
    <property type="entry name" value="OB_DNA_ligase"/>
    <property type="match status" value="1"/>
</dbReference>
<dbReference type="SUPFAM" id="SSF50249">
    <property type="entry name" value="Nucleic acid-binding proteins"/>
    <property type="match status" value="1"/>
</dbReference>
<dbReference type="InterPro" id="IPR010994">
    <property type="entry name" value="RuvA_2-like"/>
</dbReference>
<dbReference type="FunFam" id="1.10.150.20:FF:000007">
    <property type="entry name" value="DNA ligase"/>
    <property type="match status" value="1"/>
</dbReference>
<dbReference type="InterPro" id="IPR003583">
    <property type="entry name" value="Hlx-hairpin-Hlx_DNA-bd_motif"/>
</dbReference>
<keyword evidence="6 14" id="KW-0479">Metal-binding</keyword>
<dbReference type="EMBL" id="PCVY01000049">
    <property type="protein sequence ID" value="PIQ86188.1"/>
    <property type="molecule type" value="Genomic_DNA"/>
</dbReference>
<dbReference type="CDD" id="cd00114">
    <property type="entry name" value="LIGANc"/>
    <property type="match status" value="1"/>
</dbReference>
<dbReference type="Gene3D" id="6.20.10.30">
    <property type="match status" value="1"/>
</dbReference>
<feature type="binding site" evidence="14">
    <location>
        <position position="320"/>
    </location>
    <ligand>
        <name>NAD(+)</name>
        <dbReference type="ChEBI" id="CHEBI:57540"/>
    </ligand>
</feature>
<evidence type="ECO:0000256" key="4">
    <source>
        <dbReference type="ARBA" id="ARBA00022598"/>
    </source>
</evidence>
<dbReference type="PROSITE" id="PS01056">
    <property type="entry name" value="DNA_LIGASE_N2"/>
    <property type="match status" value="1"/>
</dbReference>
<evidence type="ECO:0000256" key="11">
    <source>
        <dbReference type="ARBA" id="ARBA00023204"/>
    </source>
</evidence>
<comment type="similarity">
    <text evidence="13 14">Belongs to the NAD-dependent DNA ligase family. LigA subfamily.</text>
</comment>
<dbReference type="Pfam" id="PF01653">
    <property type="entry name" value="DNA_ligase_aden"/>
    <property type="match status" value="1"/>
</dbReference>
<dbReference type="SMART" id="SM00292">
    <property type="entry name" value="BRCT"/>
    <property type="match status" value="1"/>
</dbReference>
<dbReference type="FunFam" id="1.10.287.610:FF:000002">
    <property type="entry name" value="DNA ligase"/>
    <property type="match status" value="1"/>
</dbReference>
<evidence type="ECO:0000256" key="14">
    <source>
        <dbReference type="HAMAP-Rule" id="MF_01588"/>
    </source>
</evidence>
<dbReference type="InterPro" id="IPR018239">
    <property type="entry name" value="DNA_ligase_AS"/>
</dbReference>
<feature type="binding site" evidence="14">
    <location>
        <position position="296"/>
    </location>
    <ligand>
        <name>NAD(+)</name>
        <dbReference type="ChEBI" id="CHEBI:57540"/>
    </ligand>
</feature>
<dbReference type="SUPFAM" id="SSF47781">
    <property type="entry name" value="RuvA domain 2-like"/>
    <property type="match status" value="1"/>
</dbReference>
<feature type="binding site" evidence="14">
    <location>
        <position position="114"/>
    </location>
    <ligand>
        <name>NAD(+)</name>
        <dbReference type="ChEBI" id="CHEBI:57540"/>
    </ligand>
</feature>
<dbReference type="GO" id="GO:0003911">
    <property type="term" value="F:DNA ligase (NAD+) activity"/>
    <property type="evidence" value="ECO:0007669"/>
    <property type="project" value="UniProtKB-UniRule"/>
</dbReference>
<dbReference type="SMART" id="SM00278">
    <property type="entry name" value="HhH1"/>
    <property type="match status" value="3"/>
</dbReference>
<dbReference type="FunFam" id="2.40.50.140:FF:000012">
    <property type="entry name" value="DNA ligase"/>
    <property type="match status" value="1"/>
</dbReference>
<dbReference type="InterPro" id="IPR041663">
    <property type="entry name" value="DisA/LigA_HHH"/>
</dbReference>
<evidence type="ECO:0000256" key="10">
    <source>
        <dbReference type="ARBA" id="ARBA00023027"/>
    </source>
</evidence>
<dbReference type="GO" id="GO:0006281">
    <property type="term" value="P:DNA repair"/>
    <property type="evidence" value="ECO:0007669"/>
    <property type="project" value="UniProtKB-KW"/>
</dbReference>
<evidence type="ECO:0000256" key="13">
    <source>
        <dbReference type="ARBA" id="ARBA00060881"/>
    </source>
</evidence>